<comment type="subcellular location">
    <subcellularLocation>
        <location evidence="1">Membrane</location>
        <topology evidence="1">Multi-pass membrane protein</topology>
    </subcellularLocation>
</comment>
<proteinExistence type="inferred from homology"/>
<keyword evidence="6 7" id="KW-0472">Membrane</keyword>
<comment type="caution">
    <text evidence="8">The sequence shown here is derived from an EMBL/GenBank/DDBJ whole genome shotgun (WGS) entry which is preliminary data.</text>
</comment>
<protein>
    <recommendedName>
        <fullName evidence="10">Gamma-secretase subunit PEN-2</fullName>
    </recommendedName>
</protein>
<evidence type="ECO:0000256" key="6">
    <source>
        <dbReference type="ARBA" id="ARBA00023136"/>
    </source>
</evidence>
<feature type="transmembrane region" description="Helical" evidence="7">
    <location>
        <begin position="59"/>
        <end position="79"/>
    </location>
</feature>
<evidence type="ECO:0000256" key="1">
    <source>
        <dbReference type="ARBA" id="ARBA00004141"/>
    </source>
</evidence>
<gene>
    <name evidence="8" type="ORF">M569_04908</name>
</gene>
<comment type="similarity">
    <text evidence="2">Belongs to the PEN-2 family.</text>
</comment>
<dbReference type="GO" id="GO:0007219">
    <property type="term" value="P:Notch signaling pathway"/>
    <property type="evidence" value="ECO:0007669"/>
    <property type="project" value="UniProtKB-KW"/>
</dbReference>
<evidence type="ECO:0000256" key="5">
    <source>
        <dbReference type="ARBA" id="ARBA00022989"/>
    </source>
</evidence>
<keyword evidence="5 7" id="KW-1133">Transmembrane helix</keyword>
<evidence type="ECO:0000256" key="7">
    <source>
        <dbReference type="SAM" id="Phobius"/>
    </source>
</evidence>
<evidence type="ECO:0000256" key="2">
    <source>
        <dbReference type="ARBA" id="ARBA00009607"/>
    </source>
</evidence>
<name>S8CXZ2_9LAMI</name>
<reference evidence="8 9" key="1">
    <citation type="journal article" date="2013" name="BMC Genomics">
        <title>The miniature genome of a carnivorous plant Genlisea aurea contains a low number of genes and short non-coding sequences.</title>
        <authorList>
            <person name="Leushkin E.V."/>
            <person name="Sutormin R.A."/>
            <person name="Nabieva E.R."/>
            <person name="Penin A.A."/>
            <person name="Kondrashov A.S."/>
            <person name="Logacheva M.D."/>
        </authorList>
    </citation>
    <scope>NUCLEOTIDE SEQUENCE [LARGE SCALE GENOMIC DNA]</scope>
</reference>
<organism evidence="8 9">
    <name type="scientific">Genlisea aurea</name>
    <dbReference type="NCBI Taxonomy" id="192259"/>
    <lineage>
        <taxon>Eukaryota</taxon>
        <taxon>Viridiplantae</taxon>
        <taxon>Streptophyta</taxon>
        <taxon>Embryophyta</taxon>
        <taxon>Tracheophyta</taxon>
        <taxon>Spermatophyta</taxon>
        <taxon>Magnoliopsida</taxon>
        <taxon>eudicotyledons</taxon>
        <taxon>Gunneridae</taxon>
        <taxon>Pentapetalae</taxon>
        <taxon>asterids</taxon>
        <taxon>lamiids</taxon>
        <taxon>Lamiales</taxon>
        <taxon>Lentibulariaceae</taxon>
        <taxon>Genlisea</taxon>
    </lineage>
</organism>
<evidence type="ECO:0000256" key="3">
    <source>
        <dbReference type="ARBA" id="ARBA00022692"/>
    </source>
</evidence>
<dbReference type="GO" id="GO:0070765">
    <property type="term" value="C:gamma-secretase complex"/>
    <property type="evidence" value="ECO:0007669"/>
    <property type="project" value="TreeGrafter"/>
</dbReference>
<dbReference type="InterPro" id="IPR019379">
    <property type="entry name" value="Gamma_Secretase_Asp_P_PEN2"/>
</dbReference>
<dbReference type="AlphaFoldDB" id="S8CXZ2"/>
<evidence type="ECO:0000313" key="8">
    <source>
        <dbReference type="EMBL" id="EPS69856.1"/>
    </source>
</evidence>
<dbReference type="OrthoDB" id="524898at2759"/>
<dbReference type="EMBL" id="AUSU01001931">
    <property type="protein sequence ID" value="EPS69856.1"/>
    <property type="molecule type" value="Genomic_DNA"/>
</dbReference>
<evidence type="ECO:0000256" key="4">
    <source>
        <dbReference type="ARBA" id="ARBA00022976"/>
    </source>
</evidence>
<dbReference type="Proteomes" id="UP000015453">
    <property type="component" value="Unassembled WGS sequence"/>
</dbReference>
<keyword evidence="3 7" id="KW-0812">Transmembrane</keyword>
<feature type="transmembrane region" description="Helical" evidence="7">
    <location>
        <begin position="99"/>
        <end position="121"/>
    </location>
</feature>
<evidence type="ECO:0000313" key="9">
    <source>
        <dbReference type="Proteomes" id="UP000015453"/>
    </source>
</evidence>
<evidence type="ECO:0008006" key="10">
    <source>
        <dbReference type="Google" id="ProtNLM"/>
    </source>
</evidence>
<sequence>MENEPNNYADAGAVTGFLPTTVSAGNPSSIGRLNRAEWLTIDGPLGLSNEESLVYARRFFKFGFLCLPFLWAVNCFYFWPALRRPHSRQSDPQLRRYLVGSAIGFLLFTAVLLSWALTFAIGGEKLFGHAWQDLVMYNVADKYGLTGWI</sequence>
<dbReference type="Pfam" id="PF10251">
    <property type="entry name" value="PEN-2"/>
    <property type="match status" value="1"/>
</dbReference>
<accession>S8CXZ2</accession>
<keyword evidence="9" id="KW-1185">Reference proteome</keyword>
<dbReference type="PANTHER" id="PTHR16318:SF0">
    <property type="entry name" value="GAMMA-SECRETASE SUBUNIT PEN-2"/>
    <property type="match status" value="1"/>
</dbReference>
<dbReference type="PANTHER" id="PTHR16318">
    <property type="entry name" value="GAMMA-SECRETASE SUBUNIT PEN-2"/>
    <property type="match status" value="1"/>
</dbReference>
<keyword evidence="4" id="KW-0914">Notch signaling pathway</keyword>